<dbReference type="CDD" id="cd02947">
    <property type="entry name" value="TRX_family"/>
    <property type="match status" value="1"/>
</dbReference>
<dbReference type="InterPro" id="IPR036249">
    <property type="entry name" value="Thioredoxin-like_sf"/>
</dbReference>
<organism evidence="2 3">
    <name type="scientific">Sphingomonas donggukensis</name>
    <dbReference type="NCBI Taxonomy" id="2949093"/>
    <lineage>
        <taxon>Bacteria</taxon>
        <taxon>Pseudomonadati</taxon>
        <taxon>Pseudomonadota</taxon>
        <taxon>Alphaproteobacteria</taxon>
        <taxon>Sphingomonadales</taxon>
        <taxon>Sphingomonadaceae</taxon>
        <taxon>Sphingomonas</taxon>
    </lineage>
</organism>
<sequence>MGAESEGETSASGAAHPEAKPFPSPSRARADIAAALTRARANGHRVLVIFGGNWCHDSRALAGWFATPRFRAMLDPHYEIVWVNVGKKTKNLDIARSYGLDGVPGTPTVLMLDAAGKPLNLADAPTWRNAASRSADAIYDHFARG</sequence>
<reference evidence="2" key="1">
    <citation type="submission" date="2022-05" db="EMBL/GenBank/DDBJ databases">
        <title>Sphingomonas sp. strain RMG20 Genome sequencing and assembly.</title>
        <authorList>
            <person name="Kim I."/>
        </authorList>
    </citation>
    <scope>NUCLEOTIDE SEQUENCE</scope>
    <source>
        <strain evidence="2">RMG20</strain>
    </source>
</reference>
<name>A0ABY4TQV1_9SPHN</name>
<evidence type="ECO:0000313" key="3">
    <source>
        <dbReference type="Proteomes" id="UP001055580"/>
    </source>
</evidence>
<keyword evidence="3" id="KW-1185">Reference proteome</keyword>
<dbReference type="EMBL" id="CP098401">
    <property type="protein sequence ID" value="URW74617.1"/>
    <property type="molecule type" value="Genomic_DNA"/>
</dbReference>
<protein>
    <submittedName>
        <fullName evidence="2">Thioredoxin family protein</fullName>
    </submittedName>
</protein>
<accession>A0ABY4TQV1</accession>
<dbReference type="SUPFAM" id="SSF52833">
    <property type="entry name" value="Thioredoxin-like"/>
    <property type="match status" value="1"/>
</dbReference>
<dbReference type="Proteomes" id="UP001055580">
    <property type="component" value="Chromosome"/>
</dbReference>
<feature type="region of interest" description="Disordered" evidence="1">
    <location>
        <begin position="1"/>
        <end position="27"/>
    </location>
</feature>
<dbReference type="Gene3D" id="3.40.30.10">
    <property type="entry name" value="Glutaredoxin"/>
    <property type="match status" value="1"/>
</dbReference>
<proteinExistence type="predicted"/>
<evidence type="ECO:0000313" key="2">
    <source>
        <dbReference type="EMBL" id="URW74617.1"/>
    </source>
</evidence>
<evidence type="ECO:0000256" key="1">
    <source>
        <dbReference type="SAM" id="MobiDB-lite"/>
    </source>
</evidence>
<dbReference type="Pfam" id="PF13899">
    <property type="entry name" value="Thioredoxin_7"/>
    <property type="match status" value="1"/>
</dbReference>
<dbReference type="RefSeq" id="WP_250749239.1">
    <property type="nucleotide sequence ID" value="NZ_CP098401.1"/>
</dbReference>
<gene>
    <name evidence="2" type="ORF">M9980_08505</name>
</gene>